<comment type="pathway">
    <text evidence="2 8">Amino-acid biosynthesis; L-histidine biosynthesis; L-histidine from 5-phospho-alpha-D-ribose 1-diphosphate: step 1/9.</text>
</comment>
<comment type="function">
    <text evidence="7 8">Required for the first step of histidine biosynthesis. May allow the feedback regulation of ATP phosphoribosyltransferase activity by histidine.</text>
</comment>
<sequence>MGSDFRAWMLPEGVVEYLPTDAATLNRLEQVALSTFAHWGYQPLRPPMLEYIDTFVEVNPQGDLLEQTLQFKDQKTGKQLAIRADITPQIARIDAHYLRTQQIARYAYVGEVVKSLPTGHGRHRNPSVAGVELFGSNHIEADSEIISLLIDYLHEIALRDFVMSLGNVDVPVELLRALHVPESLYGGFFQAWSRKDGAALNDLAKQCRLSNQQTQCLTQLIDLHGGANILATAREIYAEYPSVLAELDKLQQISAALRVRHPTLQLHIDLSDVHGYGYHNGIIFAAYVNGLWQSIARGGRYNGVGDGFDCSYQNRPATGFSCNLNLLTRVVPRQPATQRVICCDLPDSPTLNQYVSQLRKTDIVIQVFADGVLSNQRCTHKIITQDRDEFAVVECSY</sequence>
<dbReference type="GO" id="GO:0004821">
    <property type="term" value="F:histidine-tRNA ligase activity"/>
    <property type="evidence" value="ECO:0007669"/>
    <property type="project" value="TreeGrafter"/>
</dbReference>
<evidence type="ECO:0000313" key="11">
    <source>
        <dbReference type="EMBL" id="MPV85495.1"/>
    </source>
</evidence>
<dbReference type="Proteomes" id="UP000471298">
    <property type="component" value="Unassembled WGS sequence"/>
</dbReference>
<dbReference type="GO" id="GO:0005737">
    <property type="term" value="C:cytoplasm"/>
    <property type="evidence" value="ECO:0007669"/>
    <property type="project" value="UniProtKB-SubCell"/>
</dbReference>
<evidence type="ECO:0000256" key="1">
    <source>
        <dbReference type="ARBA" id="ARBA00004496"/>
    </source>
</evidence>
<dbReference type="RefSeq" id="WP_152808808.1">
    <property type="nucleotide sequence ID" value="NZ_WHNW01000002.1"/>
</dbReference>
<dbReference type="InterPro" id="IPR004517">
    <property type="entry name" value="HisZ"/>
</dbReference>
<dbReference type="PIRSF" id="PIRSF001549">
    <property type="entry name" value="His-tRNA_synth"/>
    <property type="match status" value="1"/>
</dbReference>
<dbReference type="PANTHER" id="PTHR43707:SF1">
    <property type="entry name" value="HISTIDINE--TRNA LIGASE, MITOCHONDRIAL-RELATED"/>
    <property type="match status" value="1"/>
</dbReference>
<feature type="binding site" evidence="9">
    <location>
        <begin position="85"/>
        <end position="87"/>
    </location>
    <ligand>
        <name>L-histidine</name>
        <dbReference type="ChEBI" id="CHEBI:57595"/>
    </ligand>
</feature>
<dbReference type="InterPro" id="IPR004516">
    <property type="entry name" value="HisRS/HisZ"/>
</dbReference>
<keyword evidence="12" id="KW-1185">Reference proteome</keyword>
<proteinExistence type="inferred from homology"/>
<organism evidence="11 12">
    <name type="scientific">Ostreibacterium oceani</name>
    <dbReference type="NCBI Taxonomy" id="2654998"/>
    <lineage>
        <taxon>Bacteria</taxon>
        <taxon>Pseudomonadati</taxon>
        <taxon>Pseudomonadota</taxon>
        <taxon>Gammaproteobacteria</taxon>
        <taxon>Cardiobacteriales</taxon>
        <taxon>Ostreibacteriaceae</taxon>
        <taxon>Ostreibacterium</taxon>
    </lineage>
</organism>
<comment type="similarity">
    <text evidence="3 8">Belongs to the class-II aminoacyl-tRNA synthetase family. HisZ subfamily.</text>
</comment>
<dbReference type="GO" id="GO:0000105">
    <property type="term" value="P:L-histidine biosynthetic process"/>
    <property type="evidence" value="ECO:0007669"/>
    <property type="project" value="UniProtKB-UniRule"/>
</dbReference>
<keyword evidence="6 8" id="KW-0963">Cytoplasm</keyword>
<evidence type="ECO:0000256" key="3">
    <source>
        <dbReference type="ARBA" id="ARBA00005539"/>
    </source>
</evidence>
<dbReference type="HAMAP" id="MF_00125">
    <property type="entry name" value="HisZ"/>
    <property type="match status" value="1"/>
</dbReference>
<feature type="binding site" evidence="9">
    <location>
        <position position="132"/>
    </location>
    <ligand>
        <name>L-histidine</name>
        <dbReference type="ChEBI" id="CHEBI:57595"/>
    </ligand>
</feature>
<protein>
    <recommendedName>
        <fullName evidence="5 8">ATP phosphoribosyltransferase regulatory subunit</fullName>
    </recommendedName>
</protein>
<evidence type="ECO:0000256" key="4">
    <source>
        <dbReference type="ARBA" id="ARBA00011496"/>
    </source>
</evidence>
<evidence type="ECO:0000256" key="7">
    <source>
        <dbReference type="ARBA" id="ARBA00025246"/>
    </source>
</evidence>
<evidence type="ECO:0000256" key="6">
    <source>
        <dbReference type="ARBA" id="ARBA00022490"/>
    </source>
</evidence>
<comment type="subcellular location">
    <subcellularLocation>
        <location evidence="1 8">Cytoplasm</location>
    </subcellularLocation>
</comment>
<evidence type="ECO:0000256" key="2">
    <source>
        <dbReference type="ARBA" id="ARBA00004667"/>
    </source>
</evidence>
<keyword evidence="8" id="KW-0368">Histidine biosynthesis</keyword>
<evidence type="ECO:0000313" key="12">
    <source>
        <dbReference type="Proteomes" id="UP000471298"/>
    </source>
</evidence>
<evidence type="ECO:0000259" key="10">
    <source>
        <dbReference type="Pfam" id="PF13393"/>
    </source>
</evidence>
<feature type="domain" description="Class II Histidinyl-tRNA synthetase (HisRS)-like catalytic core" evidence="10">
    <location>
        <begin position="13"/>
        <end position="325"/>
    </location>
</feature>
<evidence type="ECO:0000256" key="8">
    <source>
        <dbReference type="HAMAP-Rule" id="MF_00125"/>
    </source>
</evidence>
<evidence type="ECO:0000256" key="5">
    <source>
        <dbReference type="ARBA" id="ARBA00020397"/>
    </source>
</evidence>
<reference evidence="11 12" key="1">
    <citation type="submission" date="2019-10" db="EMBL/GenBank/DDBJ databases">
        <title>Cardiobacteriales fam. a chemoheterotrophic member of the order Cardiobacteriales, and proposal of Cardiobacteriales fam. nov.</title>
        <authorList>
            <person name="Wang C."/>
        </authorList>
    </citation>
    <scope>NUCLEOTIDE SEQUENCE [LARGE SCALE GENOMIC DNA]</scope>
    <source>
        <strain evidence="11 12">ML27</strain>
    </source>
</reference>
<comment type="caution">
    <text evidence="11">The sequence shown here is derived from an EMBL/GenBank/DDBJ whole genome shotgun (WGS) entry which is preliminary data.</text>
</comment>
<name>A0A6N7EV59_9GAMM</name>
<accession>A0A6N7EV59</accession>
<dbReference type="GO" id="GO:0006427">
    <property type="term" value="P:histidyl-tRNA aminoacylation"/>
    <property type="evidence" value="ECO:0007669"/>
    <property type="project" value="TreeGrafter"/>
</dbReference>
<gene>
    <name evidence="8" type="primary">hisZ</name>
    <name evidence="11" type="ORF">GCU85_01935</name>
</gene>
<dbReference type="SUPFAM" id="SSF55681">
    <property type="entry name" value="Class II aaRS and biotin synthetases"/>
    <property type="match status" value="1"/>
</dbReference>
<comment type="subunit">
    <text evidence="4 8">Heteromultimer composed of HisG and HisZ subunits.</text>
</comment>
<keyword evidence="8" id="KW-0028">Amino-acid biosynthesis</keyword>
<dbReference type="UniPathway" id="UPA00031">
    <property type="reaction ID" value="UER00006"/>
</dbReference>
<dbReference type="Pfam" id="PF13393">
    <property type="entry name" value="tRNA-synt_His"/>
    <property type="match status" value="1"/>
</dbReference>
<evidence type="ECO:0000256" key="9">
    <source>
        <dbReference type="PIRSR" id="PIRSR001549-1"/>
    </source>
</evidence>
<dbReference type="InParanoid" id="A0A6N7EV59"/>
<dbReference type="AlphaFoldDB" id="A0A6N7EV59"/>
<dbReference type="PANTHER" id="PTHR43707">
    <property type="entry name" value="HISTIDYL-TRNA SYNTHETASE"/>
    <property type="match status" value="1"/>
</dbReference>
<dbReference type="EMBL" id="WHNW01000002">
    <property type="protein sequence ID" value="MPV85495.1"/>
    <property type="molecule type" value="Genomic_DNA"/>
</dbReference>
<comment type="miscellaneous">
    <text evidence="8">This function is generally fulfilled by the C-terminal part of HisG, which is missing in some bacteria such as this one.</text>
</comment>
<dbReference type="InterPro" id="IPR045864">
    <property type="entry name" value="aa-tRNA-synth_II/BPL/LPL"/>
</dbReference>
<dbReference type="InterPro" id="IPR041715">
    <property type="entry name" value="HisRS-like_core"/>
</dbReference>
<dbReference type="Gene3D" id="3.30.930.10">
    <property type="entry name" value="Bira Bifunctional Protein, Domain 2"/>
    <property type="match status" value="1"/>
</dbReference>